<dbReference type="Proteomes" id="UP000592294">
    <property type="component" value="Unassembled WGS sequence"/>
</dbReference>
<keyword evidence="3 12" id="KW-0444">Lipid biosynthesis</keyword>
<evidence type="ECO:0000256" key="9">
    <source>
        <dbReference type="ARBA" id="ARBA00023239"/>
    </source>
</evidence>
<proteinExistence type="inferred from homology"/>
<comment type="pathway">
    <text evidence="1">Lipid metabolism.</text>
</comment>
<evidence type="ECO:0000256" key="8">
    <source>
        <dbReference type="ARBA" id="ARBA00023209"/>
    </source>
</evidence>
<organism evidence="13 14">
    <name type="scientific">Allochromatium humboldtianum</name>
    <dbReference type="NCBI Taxonomy" id="504901"/>
    <lineage>
        <taxon>Bacteria</taxon>
        <taxon>Pseudomonadati</taxon>
        <taxon>Pseudomonadota</taxon>
        <taxon>Gammaproteobacteria</taxon>
        <taxon>Chromatiales</taxon>
        <taxon>Chromatiaceae</taxon>
        <taxon>Allochromatium</taxon>
    </lineage>
</organism>
<keyword evidence="14" id="KW-1185">Reference proteome</keyword>
<evidence type="ECO:0000313" key="14">
    <source>
        <dbReference type="Proteomes" id="UP000592294"/>
    </source>
</evidence>
<keyword evidence="4 12" id="KW-0210">Decarboxylase</keyword>
<dbReference type="NCBIfam" id="TIGR00163">
    <property type="entry name" value="PS_decarb"/>
    <property type="match status" value="1"/>
</dbReference>
<comment type="caution">
    <text evidence="13">The sequence shown here is derived from an EMBL/GenBank/DDBJ whole genome shotgun (WGS) entry which is preliminary data.</text>
</comment>
<keyword evidence="5 12" id="KW-0443">Lipid metabolism</keyword>
<keyword evidence="9 12" id="KW-0456">Lyase</keyword>
<comment type="subunit">
    <text evidence="12">Heterodimer of a large membrane-associated beta subunit and a small pyruvoyl-containing alpha subunit.</text>
</comment>
<dbReference type="PANTHER" id="PTHR10067:SF6">
    <property type="entry name" value="PHOSPHATIDYLSERINE DECARBOXYLASE PROENZYME, MITOCHONDRIAL"/>
    <property type="match status" value="1"/>
</dbReference>
<keyword evidence="7 12" id="KW-0865">Zymogen</keyword>
<evidence type="ECO:0000256" key="4">
    <source>
        <dbReference type="ARBA" id="ARBA00022793"/>
    </source>
</evidence>
<feature type="site" description="Cleavage (non-hydrolytic); by autocatalysis" evidence="12">
    <location>
        <begin position="256"/>
        <end position="257"/>
    </location>
</feature>
<comment type="PTM">
    <text evidence="12">Is synthesized initially as an inactive proenzyme. Formation of the active enzyme involves a self-maturation process in which the active site pyruvoyl group is generated from an internal serine residue via an autocatalytic post-translational modification. Two non-identical subunits are generated from the proenzyme in this reaction, and the pyruvate is formed at the N-terminus of the alpha chain, which is derived from the carboxyl end of the proenzyme. The autoendoproteolytic cleavage occurs by a canonical serine protease mechanism, in which the side chain hydroxyl group of the serine supplies its oxygen atom to form the C-terminus of the beta chain, while the remainder of the serine residue undergoes an oxidative deamination to produce ammonia and the pyruvoyl prosthetic group on the alpha chain. During this reaction, the Ser that is part of the protease active site of the proenzyme becomes the pyruvoyl prosthetic group, which constitutes an essential element of the active site of the mature decarboxylase.</text>
</comment>
<comment type="catalytic activity">
    <reaction evidence="12">
        <text>a 1,2-diacyl-sn-glycero-3-phospho-L-serine + H(+) = a 1,2-diacyl-sn-glycero-3-phosphoethanolamine + CO2</text>
        <dbReference type="Rhea" id="RHEA:20828"/>
        <dbReference type="ChEBI" id="CHEBI:15378"/>
        <dbReference type="ChEBI" id="CHEBI:16526"/>
        <dbReference type="ChEBI" id="CHEBI:57262"/>
        <dbReference type="ChEBI" id="CHEBI:64612"/>
        <dbReference type="EC" id="4.1.1.65"/>
    </reaction>
</comment>
<accession>A0A850R664</accession>
<reference evidence="13 14" key="1">
    <citation type="submission" date="2020-06" db="EMBL/GenBank/DDBJ databases">
        <title>Whole-genome sequence of Allochromatium humboldtianum DSM 21881, type strain.</title>
        <authorList>
            <person name="Kyndt J.A."/>
            <person name="Meyer T.E."/>
        </authorList>
    </citation>
    <scope>NUCLEOTIDE SEQUENCE [LARGE SCALE GENOMIC DNA]</scope>
    <source>
        <strain evidence="13 14">DSM 21881</strain>
    </source>
</reference>
<dbReference type="PANTHER" id="PTHR10067">
    <property type="entry name" value="PHOSPHATIDYLSERINE DECARBOXYLASE"/>
    <property type="match status" value="1"/>
</dbReference>
<evidence type="ECO:0000256" key="6">
    <source>
        <dbReference type="ARBA" id="ARBA00023136"/>
    </source>
</evidence>
<evidence type="ECO:0000256" key="5">
    <source>
        <dbReference type="ARBA" id="ARBA00023098"/>
    </source>
</evidence>
<evidence type="ECO:0000256" key="1">
    <source>
        <dbReference type="ARBA" id="ARBA00005189"/>
    </source>
</evidence>
<protein>
    <recommendedName>
        <fullName evidence="12">Phosphatidylserine decarboxylase proenzyme</fullName>
        <ecNumber evidence="12">4.1.1.65</ecNumber>
    </recommendedName>
    <component>
        <recommendedName>
            <fullName evidence="12">Phosphatidylserine decarboxylase alpha chain</fullName>
        </recommendedName>
    </component>
    <component>
        <recommendedName>
            <fullName evidence="12">Phosphatidylserine decarboxylase beta chain</fullName>
        </recommendedName>
    </component>
</protein>
<comment type="cofactor">
    <cofactor evidence="12">
        <name>pyruvate</name>
        <dbReference type="ChEBI" id="CHEBI:15361"/>
    </cofactor>
    <text evidence="12">Binds 1 pyruvoyl group covalently per subunit.</text>
</comment>
<evidence type="ECO:0000313" key="13">
    <source>
        <dbReference type="EMBL" id="NVZ09244.1"/>
    </source>
</evidence>
<comment type="function">
    <text evidence="12">Catalyzes the formation of phosphatidylethanolamine (PtdEtn) from phosphatidylserine (PtdSer).</text>
</comment>
<evidence type="ECO:0000256" key="7">
    <source>
        <dbReference type="ARBA" id="ARBA00023145"/>
    </source>
</evidence>
<evidence type="ECO:0000256" key="10">
    <source>
        <dbReference type="ARBA" id="ARBA00023264"/>
    </source>
</evidence>
<comment type="subcellular location">
    <subcellularLocation>
        <location evidence="12">Cell membrane</location>
        <topology evidence="12">Peripheral membrane protein</topology>
    </subcellularLocation>
</comment>
<dbReference type="GO" id="GO:0005886">
    <property type="term" value="C:plasma membrane"/>
    <property type="evidence" value="ECO:0007669"/>
    <property type="project" value="UniProtKB-SubCell"/>
</dbReference>
<evidence type="ECO:0000256" key="11">
    <source>
        <dbReference type="ARBA" id="ARBA00023317"/>
    </source>
</evidence>
<feature type="active site" description="Charge relay system; for autoendoproteolytic cleavage activity" evidence="12">
    <location>
        <position position="94"/>
    </location>
</feature>
<dbReference type="InterPro" id="IPR003817">
    <property type="entry name" value="PS_Dcarbxylase"/>
</dbReference>
<sequence>MSLTLADRLFIALQHLIPQRWLSERMYRLARVRWRPLKRFIIRHFARIYRIDMSLALEPDLDAYPHFNAFFTRALKPDARPLDPDPAAILCPVDGAISQIGVIEAGRLIQAKGRDYSVESLLALAPGEPHPFEGGRFATIYLSPRDYHRIHMPLDGRLDQMVHVPGQLFSVNAVTAAGVPDLFARNERLVCRFETEAGPMALILVGAIFVGGIETVWAGEVTPPHSGLEPKRWDYEVDEQCVRLERGEEMGRFNLGSTVILLLPPGQAEWESGLAPGDGVRLGQRLGIWRETGAAGQGH</sequence>
<feature type="active site" description="Charge relay system; for autoendoproteolytic cleavage activity" evidence="12">
    <location>
        <position position="257"/>
    </location>
</feature>
<keyword evidence="8 12" id="KW-0594">Phospholipid biosynthesis</keyword>
<evidence type="ECO:0000256" key="2">
    <source>
        <dbReference type="ARBA" id="ARBA00022475"/>
    </source>
</evidence>
<dbReference type="EC" id="4.1.1.65" evidence="12"/>
<dbReference type="InterPro" id="IPR033177">
    <property type="entry name" value="PSD-B"/>
</dbReference>
<feature type="chain" id="PRO_5033177784" description="Phosphatidylserine decarboxylase beta chain" evidence="12">
    <location>
        <begin position="1"/>
        <end position="256"/>
    </location>
</feature>
<evidence type="ECO:0000256" key="3">
    <source>
        <dbReference type="ARBA" id="ARBA00022516"/>
    </source>
</evidence>
<comment type="similarity">
    <text evidence="12">Belongs to the phosphatidylserine decarboxylase family. PSD-B subfamily. Prokaryotic type I sub-subfamily.</text>
</comment>
<dbReference type="HAMAP" id="MF_00662">
    <property type="entry name" value="PS_decarb_PSD_B_type1"/>
    <property type="match status" value="1"/>
</dbReference>
<dbReference type="InterPro" id="IPR033178">
    <property type="entry name" value="PSD_type1_pro"/>
</dbReference>
<keyword evidence="11 12" id="KW-0670">Pyruvate</keyword>
<evidence type="ECO:0000256" key="12">
    <source>
        <dbReference type="HAMAP-Rule" id="MF_00662"/>
    </source>
</evidence>
<dbReference type="GO" id="GO:0004609">
    <property type="term" value="F:phosphatidylserine decarboxylase activity"/>
    <property type="evidence" value="ECO:0007669"/>
    <property type="project" value="UniProtKB-UniRule"/>
</dbReference>
<dbReference type="UniPathway" id="UPA00558">
    <property type="reaction ID" value="UER00616"/>
</dbReference>
<dbReference type="Pfam" id="PF02666">
    <property type="entry name" value="PS_Dcarbxylase"/>
    <property type="match status" value="1"/>
</dbReference>
<dbReference type="EMBL" id="JABZEO010000004">
    <property type="protein sequence ID" value="NVZ09244.1"/>
    <property type="molecule type" value="Genomic_DNA"/>
</dbReference>
<comment type="pathway">
    <text evidence="12">Phospholipid metabolism; phosphatidylethanolamine biosynthesis; phosphatidylethanolamine from CDP-diacylglycerol: step 2/2.</text>
</comment>
<keyword evidence="10 12" id="KW-1208">Phospholipid metabolism</keyword>
<dbReference type="AlphaFoldDB" id="A0A850R664"/>
<feature type="modified residue" description="Pyruvic acid (Ser); by autocatalysis" evidence="12">
    <location>
        <position position="257"/>
    </location>
</feature>
<feature type="active site" description="Charge relay system; for autoendoproteolytic cleavage activity" evidence="12">
    <location>
        <position position="151"/>
    </location>
</feature>
<feature type="chain" id="PRO_5033177785" description="Phosphatidylserine decarboxylase alpha chain" evidence="12">
    <location>
        <begin position="257"/>
        <end position="299"/>
    </location>
</feature>
<dbReference type="GO" id="GO:0006646">
    <property type="term" value="P:phosphatidylethanolamine biosynthetic process"/>
    <property type="evidence" value="ECO:0007669"/>
    <property type="project" value="UniProtKB-UniRule"/>
</dbReference>
<gene>
    <name evidence="12 13" type="primary">psd</name>
    <name evidence="13" type="ORF">HW932_08205</name>
</gene>
<dbReference type="RefSeq" id="WP_176976000.1">
    <property type="nucleotide sequence ID" value="NZ_JABZEO010000004.1"/>
</dbReference>
<keyword evidence="6 12" id="KW-0472">Membrane</keyword>
<name>A0A850R664_9GAMM</name>
<feature type="active site" description="Schiff-base intermediate with substrate; via pyruvic acid; for decarboxylase activity" evidence="12">
    <location>
        <position position="257"/>
    </location>
</feature>
<keyword evidence="2 12" id="KW-1003">Cell membrane</keyword>